<organism evidence="3 4">
    <name type="scientific">Phocoena sinus</name>
    <name type="common">Vaquita</name>
    <dbReference type="NCBI Taxonomy" id="42100"/>
    <lineage>
        <taxon>Eukaryota</taxon>
        <taxon>Metazoa</taxon>
        <taxon>Chordata</taxon>
        <taxon>Craniata</taxon>
        <taxon>Vertebrata</taxon>
        <taxon>Euteleostomi</taxon>
        <taxon>Mammalia</taxon>
        <taxon>Eutheria</taxon>
        <taxon>Laurasiatheria</taxon>
        <taxon>Artiodactyla</taxon>
        <taxon>Whippomorpha</taxon>
        <taxon>Cetacea</taxon>
        <taxon>Odontoceti</taxon>
        <taxon>Phocoenidae</taxon>
        <taxon>Phocoena</taxon>
    </lineage>
</organism>
<evidence type="ECO:0000256" key="1">
    <source>
        <dbReference type="ARBA" id="ARBA00022741"/>
    </source>
</evidence>
<reference evidence="3" key="2">
    <citation type="submission" date="2025-08" db="UniProtKB">
        <authorList>
            <consortium name="Ensembl"/>
        </authorList>
    </citation>
    <scope>IDENTIFICATION</scope>
</reference>
<dbReference type="PANTHER" id="PTHR45909">
    <property type="entry name" value="ADP-RIBOSYLATION FACTOR-RELATED PROTEIN 1"/>
    <property type="match status" value="1"/>
</dbReference>
<reference evidence="3" key="3">
    <citation type="submission" date="2025-09" db="UniProtKB">
        <authorList>
            <consortium name="Ensembl"/>
        </authorList>
    </citation>
    <scope>IDENTIFICATION</scope>
</reference>
<dbReference type="InterPro" id="IPR024156">
    <property type="entry name" value="Small_GTPase_ARF"/>
</dbReference>
<dbReference type="AlphaFoldDB" id="A0A8C9BYX2"/>
<dbReference type="PANTHER" id="PTHR45909:SF1">
    <property type="entry name" value="ADP-RIBOSYLATION FACTOR-RELATED PROTEIN 1"/>
    <property type="match status" value="1"/>
</dbReference>
<protein>
    <submittedName>
        <fullName evidence="3">Uncharacterized protein</fullName>
    </submittedName>
</protein>
<keyword evidence="1" id="KW-0547">Nucleotide-binding</keyword>
<dbReference type="Proteomes" id="UP000694554">
    <property type="component" value="Chromosome 12"/>
</dbReference>
<reference evidence="3" key="1">
    <citation type="submission" date="2019-08" db="EMBL/GenBank/DDBJ databases">
        <title>Phocoena sinus (Vaquita) genome, mPhoSin1, primary haplotype.</title>
        <authorList>
            <person name="Morin P."/>
            <person name="Mountcastle J."/>
            <person name="Fungtammasan C."/>
            <person name="Rhie A."/>
            <person name="Rojas-Bracho L."/>
            <person name="Smith C.R."/>
            <person name="Taylor B.L."/>
            <person name="Gulland F.M.D."/>
            <person name="Musser W."/>
            <person name="Houck M."/>
            <person name="Haase B."/>
            <person name="Paez S."/>
            <person name="Howe K."/>
            <person name="Torrance J."/>
            <person name="Formenti G."/>
            <person name="Phillippy A."/>
            <person name="Ryder O."/>
            <person name="Jarvis E.D."/>
            <person name="Fedrigo O."/>
        </authorList>
    </citation>
    <scope>NUCLEOTIDE SEQUENCE [LARGE SCALE GENOMIC DNA]</scope>
</reference>
<accession>A0A8C9BYX2</accession>
<evidence type="ECO:0000313" key="3">
    <source>
        <dbReference type="Ensembl" id="ENSPSNP00000010281.1"/>
    </source>
</evidence>
<dbReference type="GO" id="GO:0003924">
    <property type="term" value="F:GTPase activity"/>
    <property type="evidence" value="ECO:0007669"/>
    <property type="project" value="TreeGrafter"/>
</dbReference>
<dbReference type="GO" id="GO:0005525">
    <property type="term" value="F:GTP binding"/>
    <property type="evidence" value="ECO:0007669"/>
    <property type="project" value="UniProtKB-KW"/>
</dbReference>
<proteinExistence type="predicted"/>
<keyword evidence="4" id="KW-1185">Reference proteome</keyword>
<sequence length="141" mass="15917">MSDLYKVMLLKDQHCILILGLDNAVRTTVRERSKTRFHKNSKGRSLSKITTTVGLNIGTVDVGKARLLLCELQSLWYKDQAEGHGVLYVMGSTEERLSEAVAFPIFLSSFYIPLLLKSWAAQEKNPEMLISLPYLLSVRNS</sequence>
<keyword evidence="2" id="KW-0342">GTP-binding</keyword>
<evidence type="ECO:0000256" key="2">
    <source>
        <dbReference type="ARBA" id="ARBA00023134"/>
    </source>
</evidence>
<dbReference type="GeneTree" id="ENSGT01010000229935"/>
<dbReference type="SUPFAM" id="SSF52540">
    <property type="entry name" value="P-loop containing nucleoside triphosphate hydrolases"/>
    <property type="match status" value="1"/>
</dbReference>
<dbReference type="Gene3D" id="3.40.50.300">
    <property type="entry name" value="P-loop containing nucleotide triphosphate hydrolases"/>
    <property type="match status" value="1"/>
</dbReference>
<dbReference type="GO" id="GO:0006886">
    <property type="term" value="P:intracellular protein transport"/>
    <property type="evidence" value="ECO:0007669"/>
    <property type="project" value="TreeGrafter"/>
</dbReference>
<dbReference type="GO" id="GO:0043001">
    <property type="term" value="P:Golgi to plasma membrane protein transport"/>
    <property type="evidence" value="ECO:0007669"/>
    <property type="project" value="TreeGrafter"/>
</dbReference>
<dbReference type="InterPro" id="IPR027417">
    <property type="entry name" value="P-loop_NTPase"/>
</dbReference>
<dbReference type="Ensembl" id="ENSPSNT00000011630.1">
    <property type="protein sequence ID" value="ENSPSNP00000010281.1"/>
    <property type="gene ID" value="ENSPSNG00000007602.1"/>
</dbReference>
<dbReference type="GO" id="GO:0005794">
    <property type="term" value="C:Golgi apparatus"/>
    <property type="evidence" value="ECO:0007669"/>
    <property type="project" value="TreeGrafter"/>
</dbReference>
<evidence type="ECO:0000313" key="4">
    <source>
        <dbReference type="Proteomes" id="UP000694554"/>
    </source>
</evidence>
<name>A0A8C9BYX2_PHOSS</name>
<dbReference type="GO" id="GO:0034067">
    <property type="term" value="P:protein localization to Golgi apparatus"/>
    <property type="evidence" value="ECO:0007669"/>
    <property type="project" value="TreeGrafter"/>
</dbReference>